<comment type="caution">
    <text evidence="3">The sequence shown here is derived from an EMBL/GenBank/DDBJ whole genome shotgun (WGS) entry which is preliminary data.</text>
</comment>
<dbReference type="AlphaFoldDB" id="A0A4Z2JCB7"/>
<keyword evidence="2" id="KW-0812">Transmembrane</keyword>
<protein>
    <submittedName>
        <fullName evidence="3">Uncharacterized protein</fullName>
    </submittedName>
</protein>
<keyword evidence="2" id="KW-0472">Membrane</keyword>
<dbReference type="EMBL" id="SRLO01000008">
    <property type="protein sequence ID" value="TNN87955.1"/>
    <property type="molecule type" value="Genomic_DNA"/>
</dbReference>
<evidence type="ECO:0000313" key="4">
    <source>
        <dbReference type="Proteomes" id="UP000314294"/>
    </source>
</evidence>
<sequence>MRSSSRSLAGALSGTPRRQPAQGSDVWTHTTPTITRVSVACLVLVAFLAEVGLLAWVHQSSWMKWSQTPRCTCFQVLIRCSQPVAQVLVPLDQVLVPLDQVLVPLDQVLVPLDQLLAPLDQVLVPHDQVRFPEVESHPLSVDPVGHSHQALPVGHHQLLPGVFPAASTEVGSRPSEDRSMKVSSQNYCLIFQQS</sequence>
<feature type="region of interest" description="Disordered" evidence="1">
    <location>
        <begin position="1"/>
        <end position="26"/>
    </location>
</feature>
<organism evidence="3 4">
    <name type="scientific">Liparis tanakae</name>
    <name type="common">Tanaka's snailfish</name>
    <dbReference type="NCBI Taxonomy" id="230148"/>
    <lineage>
        <taxon>Eukaryota</taxon>
        <taxon>Metazoa</taxon>
        <taxon>Chordata</taxon>
        <taxon>Craniata</taxon>
        <taxon>Vertebrata</taxon>
        <taxon>Euteleostomi</taxon>
        <taxon>Actinopterygii</taxon>
        <taxon>Neopterygii</taxon>
        <taxon>Teleostei</taxon>
        <taxon>Neoteleostei</taxon>
        <taxon>Acanthomorphata</taxon>
        <taxon>Eupercaria</taxon>
        <taxon>Perciformes</taxon>
        <taxon>Cottioidei</taxon>
        <taxon>Cottales</taxon>
        <taxon>Liparidae</taxon>
        <taxon>Liparis</taxon>
    </lineage>
</organism>
<evidence type="ECO:0000256" key="1">
    <source>
        <dbReference type="SAM" id="MobiDB-lite"/>
    </source>
</evidence>
<feature type="compositionally biased region" description="Low complexity" evidence="1">
    <location>
        <begin position="1"/>
        <end position="14"/>
    </location>
</feature>
<keyword evidence="2" id="KW-1133">Transmembrane helix</keyword>
<accession>A0A4Z2JCB7</accession>
<dbReference type="Proteomes" id="UP000314294">
    <property type="component" value="Unassembled WGS sequence"/>
</dbReference>
<keyword evidence="4" id="KW-1185">Reference proteome</keyword>
<evidence type="ECO:0000256" key="2">
    <source>
        <dbReference type="SAM" id="Phobius"/>
    </source>
</evidence>
<feature type="transmembrane region" description="Helical" evidence="2">
    <location>
        <begin position="33"/>
        <end position="57"/>
    </location>
</feature>
<proteinExistence type="predicted"/>
<reference evidence="3 4" key="1">
    <citation type="submission" date="2019-03" db="EMBL/GenBank/DDBJ databases">
        <title>First draft genome of Liparis tanakae, snailfish: a comprehensive survey of snailfish specific genes.</title>
        <authorList>
            <person name="Kim W."/>
            <person name="Song I."/>
            <person name="Jeong J.-H."/>
            <person name="Kim D."/>
            <person name="Kim S."/>
            <person name="Ryu S."/>
            <person name="Song J.Y."/>
            <person name="Lee S.K."/>
        </authorList>
    </citation>
    <scope>NUCLEOTIDE SEQUENCE [LARGE SCALE GENOMIC DNA]</scope>
    <source>
        <tissue evidence="3">Muscle</tissue>
    </source>
</reference>
<evidence type="ECO:0000313" key="3">
    <source>
        <dbReference type="EMBL" id="TNN87955.1"/>
    </source>
</evidence>
<name>A0A4Z2JCB7_9TELE</name>
<gene>
    <name evidence="3" type="ORF">EYF80_001919</name>
</gene>